<keyword evidence="2" id="KW-1185">Reference proteome</keyword>
<sequence length="551" mass="60937">MDFKIPSIIPQDLQIIQDLVGELPQPLKAEVVVKPKVEDEDILSSDNEDGQSEKEVEADILGALDDDDDIVGSPSSSDDSSDDSSSESDSEPNIKGKTSIRPSQEEVTGDDDEDGGTGANITAEQMRTKNEVGDDTVVIPEIEEVGEDEVLDRVGEIMSIIDKVAIVKGIPSQVQNRGSDKALDSDTLLVFEDRKVFGYVWETFGPTSQPFYRVQFNEAYPLDPEKVRVSRPVFHVPARSNFVFVGMLKQLKGSDASNAHDEEPGEEELEFSDDEAEREHKRALADKRAGREPSSRHTTSGPSRSQDPYTDDLYGANPYEAAYNDMDFGAGPSRPPPMPYDDDPYSDSYGLPEGSTSTTALQTTVAQPVSPTLPTSSMHNPYEQPRGRGRAGRDRGRGRGQDRRRGDRGRGRGRGRGTSGSGQYGHGRHPSSASDDRNSQTERSISPTSMAIARVTGQFGDGSSHQGQHYQQPVDSTWGYQYPNQYPSDYGYQQSYVQPHINPRFASMFGINMYPQQMQNAYDQTSAYGSGQWSNQWQTNTRRDETSHDQY</sequence>
<proteinExistence type="predicted"/>
<dbReference type="Proteomes" id="UP001055072">
    <property type="component" value="Unassembled WGS sequence"/>
</dbReference>
<reference evidence="1" key="1">
    <citation type="journal article" date="2021" name="Environ. Microbiol.">
        <title>Gene family expansions and transcriptome signatures uncover fungal adaptations to wood decay.</title>
        <authorList>
            <person name="Hage H."/>
            <person name="Miyauchi S."/>
            <person name="Viragh M."/>
            <person name="Drula E."/>
            <person name="Min B."/>
            <person name="Chaduli D."/>
            <person name="Navarro D."/>
            <person name="Favel A."/>
            <person name="Norest M."/>
            <person name="Lesage-Meessen L."/>
            <person name="Balint B."/>
            <person name="Merenyi Z."/>
            <person name="de Eugenio L."/>
            <person name="Morin E."/>
            <person name="Martinez A.T."/>
            <person name="Baldrian P."/>
            <person name="Stursova M."/>
            <person name="Martinez M.J."/>
            <person name="Novotny C."/>
            <person name="Magnuson J.K."/>
            <person name="Spatafora J.W."/>
            <person name="Maurice S."/>
            <person name="Pangilinan J."/>
            <person name="Andreopoulos W."/>
            <person name="LaButti K."/>
            <person name="Hundley H."/>
            <person name="Na H."/>
            <person name="Kuo A."/>
            <person name="Barry K."/>
            <person name="Lipzen A."/>
            <person name="Henrissat B."/>
            <person name="Riley R."/>
            <person name="Ahrendt S."/>
            <person name="Nagy L.G."/>
            <person name="Grigoriev I.V."/>
            <person name="Martin F."/>
            <person name="Rosso M.N."/>
        </authorList>
    </citation>
    <scope>NUCLEOTIDE SEQUENCE</scope>
    <source>
        <strain evidence="1">CBS 384.51</strain>
    </source>
</reference>
<gene>
    <name evidence="1" type="ORF">BDY19DRAFT_912765</name>
</gene>
<protein>
    <submittedName>
        <fullName evidence="1">Gar1/Naf1 RNA binding region-domain-containing protein</fullName>
    </submittedName>
</protein>
<name>A0ACB8UJJ3_9APHY</name>
<evidence type="ECO:0000313" key="2">
    <source>
        <dbReference type="Proteomes" id="UP001055072"/>
    </source>
</evidence>
<evidence type="ECO:0000313" key="1">
    <source>
        <dbReference type="EMBL" id="KAI0094439.1"/>
    </source>
</evidence>
<comment type="caution">
    <text evidence="1">The sequence shown here is derived from an EMBL/GenBank/DDBJ whole genome shotgun (WGS) entry which is preliminary data.</text>
</comment>
<organism evidence="1 2">
    <name type="scientific">Irpex rosettiformis</name>
    <dbReference type="NCBI Taxonomy" id="378272"/>
    <lineage>
        <taxon>Eukaryota</taxon>
        <taxon>Fungi</taxon>
        <taxon>Dikarya</taxon>
        <taxon>Basidiomycota</taxon>
        <taxon>Agaricomycotina</taxon>
        <taxon>Agaricomycetes</taxon>
        <taxon>Polyporales</taxon>
        <taxon>Irpicaceae</taxon>
        <taxon>Irpex</taxon>
    </lineage>
</organism>
<accession>A0ACB8UJJ3</accession>
<dbReference type="EMBL" id="MU274900">
    <property type="protein sequence ID" value="KAI0094439.1"/>
    <property type="molecule type" value="Genomic_DNA"/>
</dbReference>